<dbReference type="EMBL" id="MK292967">
    <property type="protein sequence ID" value="QDC34779.1"/>
    <property type="molecule type" value="Genomic_DNA"/>
</dbReference>
<dbReference type="EMBL" id="MK292931">
    <property type="protein sequence ID" value="QDC34311.1"/>
    <property type="molecule type" value="Genomic_DNA"/>
</dbReference>
<dbReference type="EMBL" id="MK292969">
    <property type="protein sequence ID" value="QDC34805.1"/>
    <property type="molecule type" value="Genomic_DNA"/>
</dbReference>
<dbReference type="EMBL" id="MK292905">
    <property type="protein sequence ID" value="QDC33973.1"/>
    <property type="molecule type" value="Genomic_DNA"/>
</dbReference>
<dbReference type="EMBL" id="MK292957">
    <property type="protein sequence ID" value="QDC34649.1"/>
    <property type="molecule type" value="Genomic_DNA"/>
</dbReference>
<dbReference type="EMBL" id="MK292908">
    <property type="protein sequence ID" value="QDC34012.1"/>
    <property type="molecule type" value="Genomic_DNA"/>
</dbReference>
<reference evidence="4" key="3">
    <citation type="submission" date="2018-12" db="EMBL/GenBank/DDBJ databases">
        <authorList>
            <person name="Sun J.-T."/>
            <person name="Hong X.-Y."/>
        </authorList>
    </citation>
    <scope>NUCLEOTIDE SEQUENCE</scope>
</reference>
<dbReference type="EMBL" id="MK292900">
    <property type="protein sequence ID" value="QDC33908.1"/>
    <property type="molecule type" value="Genomic_DNA"/>
</dbReference>
<evidence type="ECO:0000256" key="1">
    <source>
        <dbReference type="SAM" id="Phobius"/>
    </source>
</evidence>
<dbReference type="EMBL" id="MK292936">
    <property type="protein sequence ID" value="QDC34376.1"/>
    <property type="molecule type" value="Genomic_DNA"/>
</dbReference>
<dbReference type="EMBL" id="MK292898">
    <property type="protein sequence ID" value="QDC33882.1"/>
    <property type="molecule type" value="Genomic_DNA"/>
</dbReference>
<dbReference type="EMBL" id="MK292943">
    <property type="protein sequence ID" value="QDC34467.1"/>
    <property type="molecule type" value="Genomic_DNA"/>
</dbReference>
<dbReference type="EMBL" id="MK862265">
    <property type="protein sequence ID" value="QCS25247.1"/>
    <property type="molecule type" value="Genomic_DNA"/>
</dbReference>
<dbReference type="EMBL" id="MK292958">
    <property type="protein sequence ID" value="QDC34662.1"/>
    <property type="molecule type" value="Genomic_DNA"/>
</dbReference>
<dbReference type="EMBL" id="MK292906">
    <property type="protein sequence ID" value="QDC33986.1"/>
    <property type="molecule type" value="Genomic_DNA"/>
</dbReference>
<sequence>MPQMSPCSWLNLLLTSNFLLYTLKLNLFFEKKC</sequence>
<keyword evidence="2" id="KW-0496">Mitochondrion</keyword>
<dbReference type="EMBL" id="MK292954">
    <property type="protein sequence ID" value="QDC34610.1"/>
    <property type="molecule type" value="Genomic_DNA"/>
</dbReference>
<accession>S4TIQ7</accession>
<dbReference type="AlphaFoldDB" id="S4TIQ7"/>
<dbReference type="EMBL" id="MK292950">
    <property type="protein sequence ID" value="QDC34558.1"/>
    <property type="molecule type" value="Genomic_DNA"/>
</dbReference>
<dbReference type="EMBL" id="MK292959">
    <property type="protein sequence ID" value="QDC34675.1"/>
    <property type="molecule type" value="Genomic_DNA"/>
</dbReference>
<evidence type="ECO:0000313" key="4">
    <source>
        <dbReference type="EMBL" id="QDC33870.1"/>
    </source>
</evidence>
<dbReference type="EMBL" id="MK292924">
    <property type="protein sequence ID" value="QDC34220.1"/>
    <property type="molecule type" value="Genomic_DNA"/>
</dbReference>
<reference evidence="2" key="2">
    <citation type="journal article" date="2013" name="BMC Genomics">
        <title>The complete mitochondrial genomes of two rice planthoppers, Nilaparvata lugens and Laodelphax striatellus: conserved genome rearrangement in Delphacidae and discovery of new characteristics of atp8 and tRNA genes.</title>
        <authorList>
            <person name="Zhang K.J."/>
            <person name="Zhu W.C."/>
            <person name="Rong X."/>
            <person name="Zhang Y.K."/>
            <person name="Ding X.L."/>
            <person name="Liu J."/>
            <person name="Chen D.S."/>
            <person name="Du Y."/>
            <person name="Hong X.Y."/>
        </authorList>
    </citation>
    <scope>NUCLEOTIDE SEQUENCE</scope>
</reference>
<dbReference type="EMBL" id="MK292944">
    <property type="protein sequence ID" value="QDC34480.1"/>
    <property type="molecule type" value="Genomic_DNA"/>
</dbReference>
<dbReference type="EMBL" id="MK292914">
    <property type="protein sequence ID" value="QDC34090.1"/>
    <property type="molecule type" value="Genomic_DNA"/>
</dbReference>
<dbReference type="EMBL" id="MK292899">
    <property type="protein sequence ID" value="QDC33895.1"/>
    <property type="molecule type" value="Genomic_DNA"/>
</dbReference>
<feature type="transmembrane region" description="Helical" evidence="1">
    <location>
        <begin position="12"/>
        <end position="29"/>
    </location>
</feature>
<gene>
    <name evidence="2" type="primary">ATP8</name>
</gene>
<dbReference type="EMBL" id="MK292913">
    <property type="protein sequence ID" value="QDC34077.1"/>
    <property type="molecule type" value="Genomic_DNA"/>
</dbReference>
<dbReference type="EMBL" id="MK292933">
    <property type="protein sequence ID" value="QDC34337.1"/>
    <property type="molecule type" value="Genomic_DNA"/>
</dbReference>
<dbReference type="EMBL" id="JX880068">
    <property type="protein sequence ID" value="AGC22514.1"/>
    <property type="molecule type" value="Genomic_DNA"/>
</dbReference>
<dbReference type="EMBL" id="MK292972">
    <property type="protein sequence ID" value="QDC34844.1"/>
    <property type="molecule type" value="Genomic_DNA"/>
</dbReference>
<dbReference type="EMBL" id="MK292970">
    <property type="protein sequence ID" value="QDC34818.1"/>
    <property type="molecule type" value="Genomic_DNA"/>
</dbReference>
<dbReference type="EMBL" id="MK292963">
    <property type="protein sequence ID" value="QDC34727.1"/>
    <property type="molecule type" value="Genomic_DNA"/>
</dbReference>
<organism evidence="2">
    <name type="scientific">Laodelphax striatellus</name>
    <name type="common">Small brown planthopper</name>
    <name type="synonym">Delphax striatella</name>
    <dbReference type="NCBI Taxonomy" id="195883"/>
    <lineage>
        <taxon>Eukaryota</taxon>
        <taxon>Metazoa</taxon>
        <taxon>Ecdysozoa</taxon>
        <taxon>Arthropoda</taxon>
        <taxon>Hexapoda</taxon>
        <taxon>Insecta</taxon>
        <taxon>Pterygota</taxon>
        <taxon>Neoptera</taxon>
        <taxon>Paraneoptera</taxon>
        <taxon>Hemiptera</taxon>
        <taxon>Auchenorrhyncha</taxon>
        <taxon>Fulgoroidea</taxon>
        <taxon>Delphacidae</taxon>
        <taxon>Criomorphinae</taxon>
        <taxon>Laodelphax</taxon>
    </lineage>
</organism>
<dbReference type="EMBL" id="MK292941">
    <property type="protein sequence ID" value="QDC34441.1"/>
    <property type="molecule type" value="Genomic_DNA"/>
</dbReference>
<dbReference type="EMBL" id="MK292939">
    <property type="protein sequence ID" value="QDC34415.1"/>
    <property type="molecule type" value="Genomic_DNA"/>
</dbReference>
<dbReference type="EMBL" id="MK292971">
    <property type="protein sequence ID" value="QDC34831.1"/>
    <property type="molecule type" value="Genomic_DNA"/>
</dbReference>
<evidence type="ECO:0000313" key="2">
    <source>
        <dbReference type="EMBL" id="AGC22514.1"/>
    </source>
</evidence>
<dbReference type="EMBL" id="MK292917">
    <property type="protein sequence ID" value="QDC34129.1"/>
    <property type="molecule type" value="Genomic_DNA"/>
</dbReference>
<dbReference type="EMBL" id="MK292977">
    <property type="protein sequence ID" value="QDC34909.1"/>
    <property type="molecule type" value="Genomic_DNA"/>
</dbReference>
<dbReference type="EMBL" id="MK292949">
    <property type="protein sequence ID" value="QDC34545.1"/>
    <property type="molecule type" value="Genomic_DNA"/>
</dbReference>
<dbReference type="EMBL" id="MK292945">
    <property type="protein sequence ID" value="QDC34493.1"/>
    <property type="molecule type" value="Genomic_DNA"/>
</dbReference>
<dbReference type="EMBL" id="MK292935">
    <property type="protein sequence ID" value="QDC34363.1"/>
    <property type="molecule type" value="Genomic_DNA"/>
</dbReference>
<dbReference type="EMBL" id="MK292960">
    <property type="protein sequence ID" value="QDC34688.1"/>
    <property type="molecule type" value="Genomic_DNA"/>
</dbReference>
<keyword evidence="1" id="KW-1133">Transmembrane helix</keyword>
<dbReference type="EMBL" id="MK292932">
    <property type="protein sequence ID" value="QDC34324.1"/>
    <property type="molecule type" value="Genomic_DNA"/>
</dbReference>
<dbReference type="EMBL" id="MK292948">
    <property type="protein sequence ID" value="QDC34532.1"/>
    <property type="molecule type" value="Genomic_DNA"/>
</dbReference>
<dbReference type="EMBL" id="MK292946">
    <property type="protein sequence ID" value="QDC34506.1"/>
    <property type="molecule type" value="Genomic_DNA"/>
</dbReference>
<dbReference type="EMBL" id="MK292976">
    <property type="protein sequence ID" value="QDC34896.1"/>
    <property type="molecule type" value="Genomic_DNA"/>
</dbReference>
<dbReference type="EMBL" id="MK292915">
    <property type="protein sequence ID" value="QDC34103.1"/>
    <property type="molecule type" value="Genomic_DNA"/>
</dbReference>
<dbReference type="EMBL" id="MK292928">
    <property type="protein sequence ID" value="QDC34272.1"/>
    <property type="molecule type" value="Genomic_DNA"/>
</dbReference>
<dbReference type="EMBL" id="MK292919">
    <property type="protein sequence ID" value="QDC34155.1"/>
    <property type="molecule type" value="Genomic_DNA"/>
</dbReference>
<proteinExistence type="predicted"/>
<keyword evidence="1" id="KW-0812">Transmembrane</keyword>
<dbReference type="EMBL" id="MK292921">
    <property type="protein sequence ID" value="QDC34181.1"/>
    <property type="molecule type" value="Genomic_DNA"/>
</dbReference>
<dbReference type="EMBL" id="MK292940">
    <property type="protein sequence ID" value="QDC34428.1"/>
    <property type="molecule type" value="Genomic_DNA"/>
</dbReference>
<dbReference type="EMBL" id="MK292920">
    <property type="protein sequence ID" value="QDC34168.1"/>
    <property type="molecule type" value="Genomic_DNA"/>
</dbReference>
<dbReference type="EMBL" id="MK292952">
    <property type="protein sequence ID" value="QDC34584.1"/>
    <property type="molecule type" value="Genomic_DNA"/>
</dbReference>
<dbReference type="EMBL" id="MK292974">
    <property type="protein sequence ID" value="QDC34870.1"/>
    <property type="molecule type" value="Genomic_DNA"/>
</dbReference>
<dbReference type="EMBL" id="MK292909">
    <property type="protein sequence ID" value="QDC34025.1"/>
    <property type="molecule type" value="Genomic_DNA"/>
</dbReference>
<dbReference type="EMBL" id="MK292901">
    <property type="protein sequence ID" value="QDC33921.1"/>
    <property type="molecule type" value="Genomic_DNA"/>
</dbReference>
<dbReference type="EMBL" id="MK292927">
    <property type="protein sequence ID" value="QDC34259.1"/>
    <property type="molecule type" value="Genomic_DNA"/>
</dbReference>
<dbReference type="EMBL" id="MK292916">
    <property type="protein sequence ID" value="QDC34116.1"/>
    <property type="molecule type" value="Genomic_DNA"/>
</dbReference>
<name>S4TIQ7_LAOST</name>
<evidence type="ECO:0000313" key="3">
    <source>
        <dbReference type="EMBL" id="QCS25247.1"/>
    </source>
</evidence>
<dbReference type="EMBL" id="MK292934">
    <property type="protein sequence ID" value="QDC34350.1"/>
    <property type="molecule type" value="Genomic_DNA"/>
</dbReference>
<reference evidence="2" key="1">
    <citation type="submission" date="2012-09" db="EMBL/GenBank/DDBJ databases">
        <authorList>
            <person name="Zhang K.-J."/>
            <person name="Zhu W.-C."/>
            <person name="Rong X."/>
            <person name="Hong X.-Y."/>
        </authorList>
    </citation>
    <scope>NUCLEOTIDE SEQUENCE</scope>
</reference>
<dbReference type="EMBL" id="MK292922">
    <property type="protein sequence ID" value="QDC34194.1"/>
    <property type="molecule type" value="Genomic_DNA"/>
</dbReference>
<dbReference type="EMBL" id="MK292911">
    <property type="protein sequence ID" value="QDC34051.1"/>
    <property type="molecule type" value="Genomic_DNA"/>
</dbReference>
<dbReference type="EMBL" id="MK292923">
    <property type="protein sequence ID" value="QDC34207.1"/>
    <property type="molecule type" value="Genomic_DNA"/>
</dbReference>
<geneLocation type="mitochondrion" evidence="2"/>
<keyword evidence="1" id="KW-0472">Membrane</keyword>
<dbReference type="EMBL" id="MK292947">
    <property type="protein sequence ID" value="QDC34519.1"/>
    <property type="molecule type" value="Genomic_DNA"/>
</dbReference>
<dbReference type="EMBL" id="MK292968">
    <property type="protein sequence ID" value="QDC34792.1"/>
    <property type="molecule type" value="Genomic_DNA"/>
</dbReference>
<dbReference type="EMBL" id="MK292953">
    <property type="protein sequence ID" value="QDC34597.1"/>
    <property type="molecule type" value="Genomic_DNA"/>
</dbReference>
<dbReference type="EMBL" id="MK292907">
    <property type="protein sequence ID" value="QDC33999.1"/>
    <property type="molecule type" value="Genomic_DNA"/>
</dbReference>
<dbReference type="EMBL" id="MK292975">
    <property type="protein sequence ID" value="QDC34883.1"/>
    <property type="molecule type" value="Genomic_DNA"/>
</dbReference>
<dbReference type="EMBL" id="MK292903">
    <property type="protein sequence ID" value="QDC33947.1"/>
    <property type="molecule type" value="Genomic_DNA"/>
</dbReference>
<dbReference type="EMBL" id="MK292937">
    <property type="protein sequence ID" value="QDC34389.1"/>
    <property type="molecule type" value="Genomic_DNA"/>
</dbReference>
<dbReference type="EMBL" id="MK292904">
    <property type="protein sequence ID" value="QDC33960.1"/>
    <property type="molecule type" value="Genomic_DNA"/>
</dbReference>
<dbReference type="EMBL" id="MK292912">
    <property type="protein sequence ID" value="QDC34064.1"/>
    <property type="molecule type" value="Genomic_DNA"/>
</dbReference>
<dbReference type="EMBL" id="MK292951">
    <property type="protein sequence ID" value="QDC34571.1"/>
    <property type="molecule type" value="Genomic_DNA"/>
</dbReference>
<dbReference type="EMBL" id="MK292925">
    <property type="protein sequence ID" value="QDC34233.1"/>
    <property type="molecule type" value="Genomic_DNA"/>
</dbReference>
<dbReference type="EMBL" id="MK292929">
    <property type="protein sequence ID" value="QDC34285.1"/>
    <property type="molecule type" value="Genomic_DNA"/>
</dbReference>
<dbReference type="EMBL" id="MK292961">
    <property type="protein sequence ID" value="QDC34701.1"/>
    <property type="molecule type" value="Genomic_DNA"/>
</dbReference>
<protein>
    <submittedName>
        <fullName evidence="2">ATP synthase F0 subunit 8</fullName>
    </submittedName>
</protein>
<reference evidence="4" key="5">
    <citation type="journal article" date="2019" name="Mol. Ecol.">
        <title>Mitochondrial variation in small brown planthoppers linked to multiple traits and likely reflecting a complex evolutionary trajectory.</title>
        <authorList>
            <person name="Sun J.T."/>
            <person name="Duan X.Z."/>
            <person name="Hoffmann A.A."/>
            <person name="Liu Y."/>
            <person name="Garvin M.R."/>
            <person name="Chen L."/>
            <person name="Hu G."/>
            <person name="Zhou J.C."/>
            <person name="Huang H.J."/>
            <person name="Xue X.F."/>
            <person name="Hong X.Y."/>
        </authorList>
    </citation>
    <scope>NUCLEOTIDE SEQUENCE</scope>
</reference>
<dbReference type="EMBL" id="MK292964">
    <property type="protein sequence ID" value="QDC34740.1"/>
    <property type="molecule type" value="Genomic_DNA"/>
</dbReference>
<dbReference type="EMBL" id="MK292973">
    <property type="protein sequence ID" value="QDC34857.1"/>
    <property type="molecule type" value="Genomic_DNA"/>
</dbReference>
<dbReference type="EMBL" id="MK292930">
    <property type="protein sequence ID" value="QDC34298.1"/>
    <property type="molecule type" value="Genomic_DNA"/>
</dbReference>
<dbReference type="EMBL" id="MK292942">
    <property type="protein sequence ID" value="QDC34454.1"/>
    <property type="molecule type" value="Genomic_DNA"/>
</dbReference>
<dbReference type="EMBL" id="MK292918">
    <property type="protein sequence ID" value="QDC34142.1"/>
    <property type="molecule type" value="Genomic_DNA"/>
</dbReference>
<dbReference type="EMBL" id="MK838101">
    <property type="protein sequence ID" value="QCS26355.1"/>
    <property type="molecule type" value="Genomic_DNA"/>
</dbReference>
<dbReference type="EMBL" id="MK292962">
    <property type="protein sequence ID" value="QDC34714.1"/>
    <property type="molecule type" value="Genomic_DNA"/>
</dbReference>
<dbReference type="EMBL" id="MK292938">
    <property type="protein sequence ID" value="QDC34402.1"/>
    <property type="molecule type" value="Genomic_DNA"/>
</dbReference>
<dbReference type="EMBL" id="MK292956">
    <property type="protein sequence ID" value="QDC34636.1"/>
    <property type="molecule type" value="Genomic_DNA"/>
</dbReference>
<dbReference type="EMBL" id="MK292955">
    <property type="protein sequence ID" value="QDC34623.1"/>
    <property type="molecule type" value="Genomic_DNA"/>
</dbReference>
<dbReference type="EMBL" id="MK292926">
    <property type="protein sequence ID" value="QDC34246.1"/>
    <property type="molecule type" value="Genomic_DNA"/>
</dbReference>
<dbReference type="EMBL" id="MK292966">
    <property type="protein sequence ID" value="QDC34766.1"/>
    <property type="molecule type" value="Genomic_DNA"/>
</dbReference>
<dbReference type="EMBL" id="MK292897">
    <property type="protein sequence ID" value="QDC33870.1"/>
    <property type="molecule type" value="Genomic_DNA"/>
</dbReference>
<dbReference type="EMBL" id="MK292910">
    <property type="protein sequence ID" value="QDC34038.1"/>
    <property type="molecule type" value="Genomic_DNA"/>
</dbReference>
<dbReference type="EMBL" id="MK292965">
    <property type="protein sequence ID" value="QDC34753.1"/>
    <property type="molecule type" value="Genomic_DNA"/>
</dbReference>
<dbReference type="EMBL" id="MK292902">
    <property type="protein sequence ID" value="QDC33934.1"/>
    <property type="molecule type" value="Genomic_DNA"/>
</dbReference>
<reference evidence="3" key="4">
    <citation type="journal article" date="2019" name="Mitochondrial DNA Part B Resour">
        <title>The complete mitochondrial genome of Laodelphax striatellus (Fallen, 1826) (Hemiptera: Delphacidae) collected in a southern part of Korean peninsula.</title>
        <authorList>
            <person name="Seo B.Y."/>
            <person name="Jung J.K."/>
            <person name="Koh Y.H."/>
            <person name="Park J."/>
        </authorList>
    </citation>
    <scope>NUCLEOTIDE SEQUENCE</scope>
</reference>